<dbReference type="GO" id="GO:0005730">
    <property type="term" value="C:nucleolus"/>
    <property type="evidence" value="ECO:0007669"/>
    <property type="project" value="UniProtKB-SubCell"/>
</dbReference>
<evidence type="ECO:0000256" key="6">
    <source>
        <dbReference type="ARBA" id="ARBA00023315"/>
    </source>
</evidence>
<comment type="caution">
    <text evidence="10">The sequence shown here is derived from an EMBL/GenBank/DDBJ whole genome shotgun (WGS) entry which is preliminary data.</text>
</comment>
<dbReference type="GeneID" id="94824712"/>
<dbReference type="GO" id="GO:0051392">
    <property type="term" value="F:tRNA cytidine N4-acetyltransferase activity"/>
    <property type="evidence" value="ECO:0007669"/>
    <property type="project" value="RHEA"/>
</dbReference>
<dbReference type="CDD" id="cd04301">
    <property type="entry name" value="NAT_SF"/>
    <property type="match status" value="1"/>
</dbReference>
<dbReference type="RefSeq" id="XP_068360293.1">
    <property type="nucleotide sequence ID" value="XM_068490008.1"/>
</dbReference>
<evidence type="ECO:0000313" key="11">
    <source>
        <dbReference type="Proteomes" id="UP000179807"/>
    </source>
</evidence>
<keyword evidence="8" id="KW-0539">Nucleus</keyword>
<feature type="binding site" evidence="8">
    <location>
        <begin position="604"/>
        <end position="606"/>
    </location>
    <ligand>
        <name>acetyl-CoA</name>
        <dbReference type="ChEBI" id="CHEBI:57288"/>
    </ligand>
</feature>
<feature type="binding site" evidence="8">
    <location>
        <position position="447"/>
    </location>
    <ligand>
        <name>ATP</name>
        <dbReference type="ChEBI" id="CHEBI:30616"/>
    </ligand>
</feature>
<dbReference type="VEuPathDB" id="TrichDB:TRFO_01279"/>
<keyword evidence="2 8" id="KW-0808">Transferase</keyword>
<dbReference type="Pfam" id="PF08351">
    <property type="entry name" value="TmcA_N"/>
    <property type="match status" value="1"/>
</dbReference>
<evidence type="ECO:0000256" key="3">
    <source>
        <dbReference type="ARBA" id="ARBA00022694"/>
    </source>
</evidence>
<evidence type="ECO:0000256" key="1">
    <source>
        <dbReference type="ARBA" id="ARBA00004604"/>
    </source>
</evidence>
<dbReference type="PANTHER" id="PTHR10925">
    <property type="entry name" value="N-ACETYLTRANSFERASE 10"/>
    <property type="match status" value="1"/>
</dbReference>
<evidence type="ECO:0000256" key="4">
    <source>
        <dbReference type="ARBA" id="ARBA00022741"/>
    </source>
</evidence>
<feature type="domain" description="N-acetyltransferase" evidence="9">
    <location>
        <begin position="533"/>
        <end position="686"/>
    </location>
</feature>
<keyword evidence="4 8" id="KW-0547">Nucleotide-binding</keyword>
<dbReference type="OrthoDB" id="10067491at2759"/>
<name>A0A1J4KCH3_9EUKA</name>
<dbReference type="InterPro" id="IPR007807">
    <property type="entry name" value="TcmA/NAT10_helicase"/>
</dbReference>
<dbReference type="Pfam" id="PF05127">
    <property type="entry name" value="NAT10_TcmA_helicase"/>
    <property type="match status" value="1"/>
</dbReference>
<keyword evidence="11" id="KW-1185">Reference proteome</keyword>
<dbReference type="HAMAP" id="MF_03211">
    <property type="entry name" value="RNA_acetyltr_Nat10"/>
    <property type="match status" value="1"/>
</dbReference>
<comment type="similarity">
    <text evidence="8">Belongs to the RNA cytidine acetyltransferase family. NAT10 subfamily.</text>
</comment>
<dbReference type="Proteomes" id="UP000179807">
    <property type="component" value="Unassembled WGS sequence"/>
</dbReference>
<evidence type="ECO:0000256" key="8">
    <source>
        <dbReference type="HAMAP-Rule" id="MF_03211"/>
    </source>
</evidence>
<dbReference type="FunFam" id="3.40.50.300:FF:002218">
    <property type="entry name" value="tRNA(Met) cytidine acetyltransferase TmcA"/>
    <property type="match status" value="1"/>
</dbReference>
<keyword evidence="8" id="KW-0698">rRNA processing</keyword>
<dbReference type="InterPro" id="IPR032672">
    <property type="entry name" value="TmcA/NAT10/Kre33"/>
</dbReference>
<dbReference type="Gene3D" id="3.40.50.300">
    <property type="entry name" value="P-loop containing nucleotide triphosphate hydrolases"/>
    <property type="match status" value="1"/>
</dbReference>
<dbReference type="PANTHER" id="PTHR10925:SF5">
    <property type="entry name" value="RNA CYTIDINE ACETYLTRANSFERASE"/>
    <property type="match status" value="1"/>
</dbReference>
<dbReference type="SUPFAM" id="SSF55729">
    <property type="entry name" value="Acyl-CoA N-acyltransferases (Nat)"/>
    <property type="match status" value="1"/>
</dbReference>
<dbReference type="EMBL" id="MLAK01000704">
    <property type="protein sequence ID" value="OHT07157.1"/>
    <property type="molecule type" value="Genomic_DNA"/>
</dbReference>
<dbReference type="AlphaFoldDB" id="A0A1J4KCH3"/>
<comment type="function">
    <text evidence="8">RNA cytidine acetyltransferase with specificity toward both 18S rRNA and tRNAs. Catalyzes the formation of N(4)-acetylcytidine (ac4C) in 18S rRNA. Required for early nucleolar cleavages of precursor rRNA at sites A0, A1 and A2 during 18S rRNA synthesis. Catalyzes the formation of ac4C in serine and leucine tRNAs. Requires a tRNA-binding adapter protein for full tRNA acetyltransferase activity but not for 18S rRNA acetylation.</text>
</comment>
<reference evidence="10" key="1">
    <citation type="submission" date="2016-10" db="EMBL/GenBank/DDBJ databases">
        <authorList>
            <person name="Benchimol M."/>
            <person name="Almeida L.G."/>
            <person name="Vasconcelos A.T."/>
            <person name="Perreira-Neves A."/>
            <person name="Rosa I.A."/>
            <person name="Tasca T."/>
            <person name="Bogo M.R."/>
            <person name="de Souza W."/>
        </authorList>
    </citation>
    <scope>NUCLEOTIDE SEQUENCE [LARGE SCALE GENOMIC DNA]</scope>
    <source>
        <strain evidence="10">K</strain>
    </source>
</reference>
<dbReference type="InterPro" id="IPR033688">
    <property type="entry name" value="NAT10"/>
</dbReference>
<dbReference type="GO" id="GO:0005524">
    <property type="term" value="F:ATP binding"/>
    <property type="evidence" value="ECO:0007669"/>
    <property type="project" value="UniProtKB-UniRule"/>
</dbReference>
<dbReference type="EC" id="2.3.1.-" evidence="8"/>
<keyword evidence="6 8" id="KW-0012">Acyltransferase</keyword>
<protein>
    <recommendedName>
        <fullName evidence="7 8">RNA cytidine acetyltransferase</fullName>
        <ecNumber evidence="8">2.3.1.-</ecNumber>
    </recommendedName>
    <alternativeName>
        <fullName evidence="8">18S rRNA cytosine acetyltransferase</fullName>
    </alternativeName>
</protein>
<dbReference type="GO" id="GO:0030686">
    <property type="term" value="C:90S preribosome"/>
    <property type="evidence" value="ECO:0007669"/>
    <property type="project" value="TreeGrafter"/>
</dbReference>
<comment type="catalytic activity">
    <reaction evidence="8">
        <text>a cytidine in tRNA + acetyl-CoA + ATP + H2O = an N(4)-acetylcytidine in tRNA + ADP + phosphate + CoA + H(+)</text>
        <dbReference type="Rhea" id="RHEA:53876"/>
        <dbReference type="Rhea" id="RHEA-COMP:13670"/>
        <dbReference type="Rhea" id="RHEA-COMP:13671"/>
        <dbReference type="ChEBI" id="CHEBI:15377"/>
        <dbReference type="ChEBI" id="CHEBI:15378"/>
        <dbReference type="ChEBI" id="CHEBI:30616"/>
        <dbReference type="ChEBI" id="CHEBI:43474"/>
        <dbReference type="ChEBI" id="CHEBI:57287"/>
        <dbReference type="ChEBI" id="CHEBI:57288"/>
        <dbReference type="ChEBI" id="CHEBI:74900"/>
        <dbReference type="ChEBI" id="CHEBI:82748"/>
        <dbReference type="ChEBI" id="CHEBI:456216"/>
    </reaction>
</comment>
<evidence type="ECO:0000256" key="7">
    <source>
        <dbReference type="ARBA" id="ARBA00068357"/>
    </source>
</evidence>
<dbReference type="GO" id="GO:0051391">
    <property type="term" value="P:tRNA acetylation"/>
    <property type="evidence" value="ECO:0007669"/>
    <property type="project" value="UniProtKB-UniRule"/>
</dbReference>
<dbReference type="Pfam" id="PF13718">
    <property type="entry name" value="GNAT_acetyltr_2"/>
    <property type="match status" value="2"/>
</dbReference>
<dbReference type="InterPro" id="IPR016181">
    <property type="entry name" value="Acyl_CoA_acyltransferase"/>
</dbReference>
<feature type="binding site" evidence="8">
    <location>
        <begin position="286"/>
        <end position="295"/>
    </location>
    <ligand>
        <name>ATP</name>
        <dbReference type="ChEBI" id="CHEBI:30616"/>
    </ligand>
</feature>
<dbReference type="Gene3D" id="3.40.630.30">
    <property type="match status" value="1"/>
</dbReference>
<comment type="caution">
    <text evidence="8">Lacks conserved residue(s) required for the propagation of feature annotation.</text>
</comment>
<feature type="binding site" evidence="8">
    <location>
        <begin position="611"/>
        <end position="617"/>
    </location>
    <ligand>
        <name>acetyl-CoA</name>
        <dbReference type="ChEBI" id="CHEBI:57288"/>
    </ligand>
</feature>
<dbReference type="Gene3D" id="3.40.50.11040">
    <property type="match status" value="1"/>
</dbReference>
<comment type="subcellular location">
    <subcellularLocation>
        <location evidence="1 8">Nucleus</location>
        <location evidence="1 8">Nucleolus</location>
    </subcellularLocation>
</comment>
<evidence type="ECO:0000256" key="5">
    <source>
        <dbReference type="ARBA" id="ARBA00022840"/>
    </source>
</evidence>
<dbReference type="InterPro" id="IPR027417">
    <property type="entry name" value="P-loop_NTPase"/>
</dbReference>
<evidence type="ECO:0000256" key="2">
    <source>
        <dbReference type="ARBA" id="ARBA00022679"/>
    </source>
</evidence>
<keyword evidence="3 8" id="KW-0819">tRNA processing</keyword>
<keyword evidence="5 8" id="KW-0067">ATP-binding</keyword>
<dbReference type="GO" id="GO:1990883">
    <property type="term" value="F:18S rRNA cytidine N-acetyltransferase activity"/>
    <property type="evidence" value="ECO:0007669"/>
    <property type="project" value="TreeGrafter"/>
</dbReference>
<dbReference type="InterPro" id="IPR000182">
    <property type="entry name" value="GNAT_dom"/>
</dbReference>
<gene>
    <name evidence="10" type="primary">NAT10</name>
    <name evidence="10" type="ORF">TRFO_01279</name>
</gene>
<dbReference type="GO" id="GO:1904812">
    <property type="term" value="P:rRNA acetylation involved in maturation of SSU-rRNA"/>
    <property type="evidence" value="ECO:0007669"/>
    <property type="project" value="InterPro"/>
</dbReference>
<dbReference type="InterPro" id="IPR013562">
    <property type="entry name" value="TmcA/NAT10_N"/>
</dbReference>
<organism evidence="10 11">
    <name type="scientific">Tritrichomonas foetus</name>
    <dbReference type="NCBI Taxonomy" id="1144522"/>
    <lineage>
        <taxon>Eukaryota</taxon>
        <taxon>Metamonada</taxon>
        <taxon>Parabasalia</taxon>
        <taxon>Tritrichomonadida</taxon>
        <taxon>Tritrichomonadidae</taxon>
        <taxon>Tritrichomonas</taxon>
    </lineage>
</organism>
<dbReference type="PROSITE" id="PS51186">
    <property type="entry name" value="GNAT"/>
    <property type="match status" value="1"/>
</dbReference>
<proteinExistence type="inferred from homology"/>
<comment type="catalytic activity">
    <reaction evidence="8">
        <text>a cytidine in 18S rRNA + acetyl-CoA + ATP + H2O = an N(4)-acetylcytidine in 18S rRNA + ADP + phosphate + CoA + H(+)</text>
        <dbReference type="Rhea" id="RHEA:51424"/>
        <dbReference type="Rhea" id="RHEA-COMP:13575"/>
        <dbReference type="Rhea" id="RHEA-COMP:13576"/>
        <dbReference type="ChEBI" id="CHEBI:15377"/>
        <dbReference type="ChEBI" id="CHEBI:15378"/>
        <dbReference type="ChEBI" id="CHEBI:30616"/>
        <dbReference type="ChEBI" id="CHEBI:43474"/>
        <dbReference type="ChEBI" id="CHEBI:57287"/>
        <dbReference type="ChEBI" id="CHEBI:57288"/>
        <dbReference type="ChEBI" id="CHEBI:74900"/>
        <dbReference type="ChEBI" id="CHEBI:82748"/>
        <dbReference type="ChEBI" id="CHEBI:456216"/>
    </reaction>
</comment>
<evidence type="ECO:0000313" key="10">
    <source>
        <dbReference type="EMBL" id="OHT07157.1"/>
    </source>
</evidence>
<dbReference type="GO" id="GO:0000049">
    <property type="term" value="F:tRNA binding"/>
    <property type="evidence" value="ECO:0007669"/>
    <property type="project" value="TreeGrafter"/>
</dbReference>
<evidence type="ECO:0000259" key="9">
    <source>
        <dbReference type="PROSITE" id="PS51186"/>
    </source>
</evidence>
<accession>A0A1J4KCH3</accession>
<sequence>MSSSTVPKLVAPELRLVLENGVKNNHRSLVVMVGQKCAQQIPTIYNILLKIQQSSTIDLLWCYQKNLEFSTNQKKRMNQLEKLKSKGILIDDTANNLSTFFQSCKITGCKYNDTSSILGRTFGMLILQDIESVTPNILARTIETVKGGGTILMLLNKMQNIEDLYTKSVAFNKDMAKTGGNEAFGQAANRFSKRFYKSIKKCGNCVCIDDEFNYLPAVIANLNVETFPVDYTELNNKKREVANIPAVGPLVDLTVTIDQAQIVCDVIDIIKKNELGKVVAITASRGRGKSAALGLSLAGAIANNFSNIFVTAPALDNLKTFFEFAIKGLNGIGYIETKDYDIETKDNKIFRINIHHDEQNRRQTICYIQPRDAHLLSQCEILVIDEAAAIPLPIVNKLTEGKYTVLMASTIHGYEGTGRALSLKLLEKIKKANKSRVVEKELSAPIRYSQNDPIEAWLNSFLCLNATPPKVEEFPDNTQCELMLVNRDLLFSGNQITEKVLNSIVALSIASHYKNEPNDLHRMADSPNQQIFVLGKKVEPGQKTLPSIICYIQVSLEGKISQKVYQDSLNRNKKGDGDLIPWTISHHLSCPDFSQLAGARIYRIAVHPDYQGMGYGSTAIKQLIEYYTSHLVTESMPENLPFFARTATTPHLQIDYAGVSFGLTKELFNFWRMNGFLPVYLRQSQNDITGEHSMIVLRSLQDDSIIDDSNDSTGGEGNGWLNQFCGHFRESALSLFAYEEFKDYSKELIYMIFATVEPEKREKIDGSFLFSPRDAKILKDFNLGTANFGDIKHLLPRMASLYFQKLADIKLTGEELKTLIELGVKHGSYVYTDQSKLQSIAKKFAEYLIPSLDMTKAELRIKSSSV</sequence>